<evidence type="ECO:0000313" key="1">
    <source>
        <dbReference type="EMBL" id="QJW94084.1"/>
    </source>
</evidence>
<dbReference type="RefSeq" id="WP_171470161.1">
    <property type="nucleotide sequence ID" value="NZ_CP053452.2"/>
</dbReference>
<dbReference type="Pfam" id="PF13267">
    <property type="entry name" value="DUF4058"/>
    <property type="match status" value="1"/>
</dbReference>
<name>A0A6M5YKI1_9BACT</name>
<dbReference type="KEGG" id="ftj:FTUN_1603"/>
<proteinExistence type="predicted"/>
<dbReference type="EMBL" id="CP053452">
    <property type="protein sequence ID" value="QJW94084.1"/>
    <property type="molecule type" value="Genomic_DNA"/>
</dbReference>
<reference evidence="2" key="1">
    <citation type="submission" date="2020-05" db="EMBL/GenBank/DDBJ databases">
        <title>Frigoriglobus tundricola gen. nov., sp. nov., a psychrotolerant cellulolytic planctomycete of the family Gemmataceae with two divergent copies of 16S rRNA gene.</title>
        <authorList>
            <person name="Kulichevskaya I.S."/>
            <person name="Ivanova A.A."/>
            <person name="Naumoff D.G."/>
            <person name="Beletsky A.V."/>
            <person name="Rijpstra W.I.C."/>
            <person name="Sinninghe Damste J.S."/>
            <person name="Mardanov A.V."/>
            <person name="Ravin N.V."/>
            <person name="Dedysh S.N."/>
        </authorList>
    </citation>
    <scope>NUCLEOTIDE SEQUENCE [LARGE SCALE GENOMIC DNA]</scope>
    <source>
        <strain evidence="2">PL17</strain>
    </source>
</reference>
<evidence type="ECO:0000313" key="2">
    <source>
        <dbReference type="Proteomes" id="UP000503447"/>
    </source>
</evidence>
<dbReference type="Proteomes" id="UP000503447">
    <property type="component" value="Chromosome"/>
</dbReference>
<protein>
    <recommendedName>
        <fullName evidence="3">DUF4058 domain-containing protein</fullName>
    </recommendedName>
</protein>
<evidence type="ECO:0008006" key="3">
    <source>
        <dbReference type="Google" id="ProtNLM"/>
    </source>
</evidence>
<dbReference type="AlphaFoldDB" id="A0A6M5YKI1"/>
<accession>A0A6M5YKI1</accession>
<sequence>MPIHDWTRVSAGTWHDFHLTWIAELRNALNDGRMPPDYYAQAEQIVGPLGPDVLALQESAPHPPQLNGALGLHPVGSDAGGIAVAMAPPHVRYTAEADMDDYVLKRRTIVIRHNSGDRIVALVEIVSPGNKSGQNAFDSFVEKAQEALYRGYHLLVIDLFPPGPRDPGGIHAAIWSALSEDVFRLTPDEPLALLAYSAGARKKAYIEPTAVGRALIDMPLFLTPDVYVNAPLEETYRAAYRGVPRKWKAVLEAPSA</sequence>
<dbReference type="InterPro" id="IPR025132">
    <property type="entry name" value="DUF4058"/>
</dbReference>
<gene>
    <name evidence="1" type="ORF">FTUN_1603</name>
</gene>
<keyword evidence="2" id="KW-1185">Reference proteome</keyword>
<organism evidence="1 2">
    <name type="scientific">Frigoriglobus tundricola</name>
    <dbReference type="NCBI Taxonomy" id="2774151"/>
    <lineage>
        <taxon>Bacteria</taxon>
        <taxon>Pseudomonadati</taxon>
        <taxon>Planctomycetota</taxon>
        <taxon>Planctomycetia</taxon>
        <taxon>Gemmatales</taxon>
        <taxon>Gemmataceae</taxon>
        <taxon>Frigoriglobus</taxon>
    </lineage>
</organism>